<name>A0A5R9GX89_9PROT</name>
<dbReference type="Gene3D" id="3.75.10.10">
    <property type="entry name" value="L-arginine/glycine Amidinotransferase, Chain A"/>
    <property type="match status" value="1"/>
</dbReference>
<organism evidence="2 3">
    <name type="scientific">Mariprofundus erugo</name>
    <dbReference type="NCBI Taxonomy" id="2528639"/>
    <lineage>
        <taxon>Bacteria</taxon>
        <taxon>Pseudomonadati</taxon>
        <taxon>Pseudomonadota</taxon>
        <taxon>Candidatius Mariprofundia</taxon>
        <taxon>Mariprofundales</taxon>
        <taxon>Mariprofundaceae</taxon>
        <taxon>Mariprofundus</taxon>
    </lineage>
</organism>
<evidence type="ECO:0000313" key="2">
    <source>
        <dbReference type="EMBL" id="TLS69269.1"/>
    </source>
</evidence>
<dbReference type="Proteomes" id="UP000306585">
    <property type="component" value="Unassembled WGS sequence"/>
</dbReference>
<gene>
    <name evidence="2" type="ORF">FEF65_00500</name>
</gene>
<proteinExistence type="predicted"/>
<dbReference type="EMBL" id="VBRY01000001">
    <property type="protein sequence ID" value="TLS69269.1"/>
    <property type="molecule type" value="Genomic_DNA"/>
</dbReference>
<dbReference type="OrthoDB" id="9808013at2"/>
<evidence type="ECO:0000256" key="1">
    <source>
        <dbReference type="ARBA" id="ARBA00022801"/>
    </source>
</evidence>
<evidence type="ECO:0000313" key="3">
    <source>
        <dbReference type="Proteomes" id="UP000306585"/>
    </source>
</evidence>
<dbReference type="Pfam" id="PF04371">
    <property type="entry name" value="PAD_porph"/>
    <property type="match status" value="1"/>
</dbReference>
<dbReference type="GO" id="GO:0047632">
    <property type="term" value="F:agmatine deiminase activity"/>
    <property type="evidence" value="ECO:0007669"/>
    <property type="project" value="TreeGrafter"/>
</dbReference>
<keyword evidence="3" id="KW-1185">Reference proteome</keyword>
<dbReference type="PANTHER" id="PTHR31377">
    <property type="entry name" value="AGMATINE DEIMINASE-RELATED"/>
    <property type="match status" value="1"/>
</dbReference>
<dbReference type="GO" id="GO:0004668">
    <property type="term" value="F:protein-arginine deiminase activity"/>
    <property type="evidence" value="ECO:0007669"/>
    <property type="project" value="InterPro"/>
</dbReference>
<dbReference type="AlphaFoldDB" id="A0A5R9GX89"/>
<protein>
    <submittedName>
        <fullName evidence="2">Agmatine deiminase family protein</fullName>
    </submittedName>
</protein>
<keyword evidence="1" id="KW-0378">Hydrolase</keyword>
<dbReference type="InterPro" id="IPR007466">
    <property type="entry name" value="Peptidyl-Arg-deiminase_porph"/>
</dbReference>
<dbReference type="RefSeq" id="WP_138238082.1">
    <property type="nucleotide sequence ID" value="NZ_VBRY01000001.1"/>
</dbReference>
<reference evidence="2 3" key="1">
    <citation type="journal article" date="2019" name="Appl. Environ. Microbiol.">
        <title>Environmental Evidence and Genomic Insight of Iron-oxidizing Bacteria Preference Towards More Corrosion Resistant Stainless Steel at Higher Salinities.</title>
        <authorList>
            <person name="Garrison C.E."/>
            <person name="Price K.A."/>
            <person name="Field E.K."/>
        </authorList>
    </citation>
    <scope>NUCLEOTIDE SEQUENCE [LARGE SCALE GENOMIC DNA]</scope>
    <source>
        <strain evidence="2 3">P3</strain>
    </source>
</reference>
<comment type="caution">
    <text evidence="2">The sequence shown here is derived from an EMBL/GenBank/DDBJ whole genome shotgun (WGS) entry which is preliminary data.</text>
</comment>
<dbReference type="SUPFAM" id="SSF55909">
    <property type="entry name" value="Pentein"/>
    <property type="match status" value="1"/>
</dbReference>
<accession>A0A5R9GX89</accession>
<dbReference type="PANTHER" id="PTHR31377:SF0">
    <property type="entry name" value="AGMATINE DEIMINASE-RELATED"/>
    <property type="match status" value="1"/>
</dbReference>
<dbReference type="GO" id="GO:0009446">
    <property type="term" value="P:putrescine biosynthetic process"/>
    <property type="evidence" value="ECO:0007669"/>
    <property type="project" value="InterPro"/>
</dbReference>
<sequence>MNRRLPAEWEPQSGVQLSWPRPDSDWADLLDRVEPCVAAIVAAISRFERVVVVVHDAEAVRPQLEAAGAQAEQVTLIELPANDTWVRDYGALTVEEGDAFRLLDFSFNGWGLKFAANLDNQVSRRLHAAGLFGDQPMTSLPMILEGGSIDSDGAGTILTTSDCLLSLNRNTHLTQAEIEAELCAQFGARRLLWLDHGHLAGDDTDSHVDILARFASPDTIIHMACDDPADAHDQAFAAMQLQLQQFRRLDGMPYHLVALPWPKPRLGRFGQVMAPSYANFLIINGAVLVPTYQDSADAEALRLIGACFPGREVIGIDASVLIEQGGSLHCMTMQFPMGVLS</sequence>